<name>A0ABY1N5M9_9RHOB</name>
<reference evidence="1 2" key="1">
    <citation type="submission" date="2017-05" db="EMBL/GenBank/DDBJ databases">
        <authorList>
            <person name="Varghese N."/>
            <person name="Submissions S."/>
        </authorList>
    </citation>
    <scope>NUCLEOTIDE SEQUENCE [LARGE SCALE GENOMIC DNA]</scope>
    <source>
        <strain evidence="1 2">DSM 29734</strain>
    </source>
</reference>
<evidence type="ECO:0008006" key="3">
    <source>
        <dbReference type="Google" id="ProtNLM"/>
    </source>
</evidence>
<evidence type="ECO:0000313" key="1">
    <source>
        <dbReference type="EMBL" id="SMP00812.1"/>
    </source>
</evidence>
<gene>
    <name evidence="1" type="ORF">SAMN06265373_10149</name>
</gene>
<dbReference type="Pfam" id="PF12915">
    <property type="entry name" value="DUF3833"/>
    <property type="match status" value="1"/>
</dbReference>
<accession>A0ABY1N5M9</accession>
<dbReference type="RefSeq" id="WP_283423940.1">
    <property type="nucleotide sequence ID" value="NZ_FXTY01000001.1"/>
</dbReference>
<dbReference type="Proteomes" id="UP001157961">
    <property type="component" value="Unassembled WGS sequence"/>
</dbReference>
<evidence type="ECO:0000313" key="2">
    <source>
        <dbReference type="Proteomes" id="UP001157961"/>
    </source>
</evidence>
<sequence length="186" mass="20373">MKFLAILPWLIVLAVFAKTLFLSFRSQSPEDYADTSPKVSLKTHLSGPILSEGVIYGPTGKVTNSFVAKMVGEWEGDTGTLSEEFTYSNGQRQNRKWFLKLGDDNTFTATADDIIGEARGVVSGATIKMEYQIVLPEASGGHSLSVTDWLYLTESGVIMNRSELRKFGFKVAELVATMRPASPPAN</sequence>
<dbReference type="EMBL" id="FXTY01000001">
    <property type="protein sequence ID" value="SMP00812.1"/>
    <property type="molecule type" value="Genomic_DNA"/>
</dbReference>
<organism evidence="1 2">
    <name type="scientific">Shimia sagamensis</name>
    <dbReference type="NCBI Taxonomy" id="1566352"/>
    <lineage>
        <taxon>Bacteria</taxon>
        <taxon>Pseudomonadati</taxon>
        <taxon>Pseudomonadota</taxon>
        <taxon>Alphaproteobacteria</taxon>
        <taxon>Rhodobacterales</taxon>
        <taxon>Roseobacteraceae</taxon>
    </lineage>
</organism>
<keyword evidence="2" id="KW-1185">Reference proteome</keyword>
<protein>
    <recommendedName>
        <fullName evidence="3">DUF3833 domain-containing protein</fullName>
    </recommendedName>
</protein>
<dbReference type="InterPro" id="IPR024409">
    <property type="entry name" value="DUF3833"/>
</dbReference>
<proteinExistence type="predicted"/>
<comment type="caution">
    <text evidence="1">The sequence shown here is derived from an EMBL/GenBank/DDBJ whole genome shotgun (WGS) entry which is preliminary data.</text>
</comment>